<accession>W0V5F0</accession>
<dbReference type="Pfam" id="PF00589">
    <property type="entry name" value="Phage_integrase"/>
    <property type="match status" value="1"/>
</dbReference>
<dbReference type="KEGG" id="jag:GJA_2480"/>
<keyword evidence="3" id="KW-0238">DNA-binding</keyword>
<feature type="domain" description="Tyr recombinase" evidence="5">
    <location>
        <begin position="175"/>
        <end position="403"/>
    </location>
</feature>
<reference evidence="6 7" key="1">
    <citation type="journal article" date="2015" name="Genome Announc.">
        <title>Genome Sequence of Mushroom Soft-Rot Pathogen Janthinobacterium agaricidamnosum.</title>
        <authorList>
            <person name="Graupner K."/>
            <person name="Lackner G."/>
            <person name="Hertweck C."/>
        </authorList>
    </citation>
    <scope>NUCLEOTIDE SEQUENCE [LARGE SCALE GENOMIC DNA]</scope>
    <source>
        <strain evidence="7">NBRC 102515 / DSM 9628</strain>
    </source>
</reference>
<dbReference type="EMBL" id="HG322949">
    <property type="protein sequence ID" value="CDG83111.1"/>
    <property type="molecule type" value="Genomic_DNA"/>
</dbReference>
<evidence type="ECO:0000256" key="2">
    <source>
        <dbReference type="ARBA" id="ARBA00022908"/>
    </source>
</evidence>
<dbReference type="STRING" id="1349767.GJA_2480"/>
<keyword evidence="4" id="KW-0233">DNA recombination</keyword>
<dbReference type="PANTHER" id="PTHR30349">
    <property type="entry name" value="PHAGE INTEGRASE-RELATED"/>
    <property type="match status" value="1"/>
</dbReference>
<evidence type="ECO:0000256" key="1">
    <source>
        <dbReference type="ARBA" id="ARBA00008857"/>
    </source>
</evidence>
<dbReference type="InterPro" id="IPR013762">
    <property type="entry name" value="Integrase-like_cat_sf"/>
</dbReference>
<evidence type="ECO:0000256" key="4">
    <source>
        <dbReference type="ARBA" id="ARBA00023172"/>
    </source>
</evidence>
<dbReference type="InterPro" id="IPR011010">
    <property type="entry name" value="DNA_brk_join_enz"/>
</dbReference>
<keyword evidence="2" id="KW-0229">DNA integration</keyword>
<evidence type="ECO:0000256" key="3">
    <source>
        <dbReference type="ARBA" id="ARBA00023125"/>
    </source>
</evidence>
<dbReference type="PROSITE" id="PS51898">
    <property type="entry name" value="TYR_RECOMBINASE"/>
    <property type="match status" value="1"/>
</dbReference>
<dbReference type="PANTHER" id="PTHR30349:SF41">
    <property type="entry name" value="INTEGRASE_RECOMBINASE PROTEIN MJ0367-RELATED"/>
    <property type="match status" value="1"/>
</dbReference>
<dbReference type="Proteomes" id="UP000027604">
    <property type="component" value="Chromosome I"/>
</dbReference>
<dbReference type="SUPFAM" id="SSF56349">
    <property type="entry name" value="DNA breaking-rejoining enzymes"/>
    <property type="match status" value="1"/>
</dbReference>
<evidence type="ECO:0000259" key="5">
    <source>
        <dbReference type="PROSITE" id="PS51898"/>
    </source>
</evidence>
<sequence>MNEIRVLDSATLSTALPVSHGLGPVEDDWEAAQVWLRAIASRGRRNSPETVATYGYHLAKLRWFCENVHLVPPSRWAAQDVETFFAFLNDLPESALCAQDAETLRYARSDEDGHTPFRTRPSKSSRSDIQRCIHAMFRAWREMGYIQINPMGLHGAGSVRKVNTNRAVAPDLYDIVLEAMDAEEKPTFSRRQAYARDRFIFIALRELGLRTSELVKATMSAFYRLSDPQDGKTYWVMVVREETAKGQKERKIPVPRSVLEALEIYREAFGMAAHPDTAENSALLLSTRTNRTAVLSGGSAIKDVQSRRYFQAWLPVTTRHGLYHIVKKRLGEAAAFLESVGDIERSILLRQVSPHWLRHTFAKAALLTGQDIRHVASLLGHSDLTTTMVYTEQDALDLIRSTNRIVPGLLATDMSSVV</sequence>
<organism evidence="6 7">
    <name type="scientific">Janthinobacterium agaricidamnosum NBRC 102515 = DSM 9628</name>
    <dbReference type="NCBI Taxonomy" id="1349767"/>
    <lineage>
        <taxon>Bacteria</taxon>
        <taxon>Pseudomonadati</taxon>
        <taxon>Pseudomonadota</taxon>
        <taxon>Betaproteobacteria</taxon>
        <taxon>Burkholderiales</taxon>
        <taxon>Oxalobacteraceae</taxon>
        <taxon>Janthinobacterium</taxon>
    </lineage>
</organism>
<dbReference type="InterPro" id="IPR010998">
    <property type="entry name" value="Integrase_recombinase_N"/>
</dbReference>
<dbReference type="eggNOG" id="COG4974">
    <property type="taxonomic scope" value="Bacteria"/>
</dbReference>
<dbReference type="GO" id="GO:0003677">
    <property type="term" value="F:DNA binding"/>
    <property type="evidence" value="ECO:0007669"/>
    <property type="project" value="UniProtKB-KW"/>
</dbReference>
<dbReference type="Gene3D" id="1.10.150.130">
    <property type="match status" value="1"/>
</dbReference>
<comment type="similarity">
    <text evidence="1">Belongs to the 'phage' integrase family.</text>
</comment>
<dbReference type="HOGENOM" id="CLU_027562_42_0_4"/>
<dbReference type="RefSeq" id="WP_167541102.1">
    <property type="nucleotide sequence ID" value="NZ_BCTH01000032.1"/>
</dbReference>
<keyword evidence="7" id="KW-1185">Reference proteome</keyword>
<dbReference type="GO" id="GO:0015074">
    <property type="term" value="P:DNA integration"/>
    <property type="evidence" value="ECO:0007669"/>
    <property type="project" value="UniProtKB-KW"/>
</dbReference>
<evidence type="ECO:0000313" key="7">
    <source>
        <dbReference type="Proteomes" id="UP000027604"/>
    </source>
</evidence>
<dbReference type="GO" id="GO:0006310">
    <property type="term" value="P:DNA recombination"/>
    <property type="evidence" value="ECO:0007669"/>
    <property type="project" value="UniProtKB-KW"/>
</dbReference>
<protein>
    <submittedName>
        <fullName evidence="6">Phage integrase family protein</fullName>
    </submittedName>
</protein>
<evidence type="ECO:0000313" key="6">
    <source>
        <dbReference type="EMBL" id="CDG83111.1"/>
    </source>
</evidence>
<gene>
    <name evidence="6" type="ORF">GJA_2480</name>
</gene>
<name>W0V5F0_9BURK</name>
<proteinExistence type="inferred from homology"/>
<dbReference type="AlphaFoldDB" id="W0V5F0"/>
<dbReference type="Gene3D" id="1.10.443.10">
    <property type="entry name" value="Intergrase catalytic core"/>
    <property type="match status" value="1"/>
</dbReference>
<dbReference type="InterPro" id="IPR002104">
    <property type="entry name" value="Integrase_catalytic"/>
</dbReference>
<dbReference type="InterPro" id="IPR050090">
    <property type="entry name" value="Tyrosine_recombinase_XerCD"/>
</dbReference>
<dbReference type="PATRIC" id="fig|1349767.4.peg.4220"/>